<accession>U6M1W6</accession>
<organism evidence="3 4">
    <name type="scientific">Eimeria brunetti</name>
    <dbReference type="NCBI Taxonomy" id="51314"/>
    <lineage>
        <taxon>Eukaryota</taxon>
        <taxon>Sar</taxon>
        <taxon>Alveolata</taxon>
        <taxon>Apicomplexa</taxon>
        <taxon>Conoidasida</taxon>
        <taxon>Coccidia</taxon>
        <taxon>Eucoccidiorida</taxon>
        <taxon>Eimeriorina</taxon>
        <taxon>Eimeriidae</taxon>
        <taxon>Eimeria</taxon>
    </lineage>
</organism>
<evidence type="ECO:0000256" key="2">
    <source>
        <dbReference type="SAM" id="Phobius"/>
    </source>
</evidence>
<protein>
    <submittedName>
        <fullName evidence="3">Uncharacterized protein</fullName>
    </submittedName>
</protein>
<keyword evidence="4" id="KW-1185">Reference proteome</keyword>
<dbReference type="OrthoDB" id="346960at2759"/>
<evidence type="ECO:0000256" key="1">
    <source>
        <dbReference type="SAM" id="MobiDB-lite"/>
    </source>
</evidence>
<keyword evidence="2" id="KW-0812">Transmembrane</keyword>
<keyword evidence="2" id="KW-0472">Membrane</keyword>
<evidence type="ECO:0000313" key="3">
    <source>
        <dbReference type="EMBL" id="CDJ54050.1"/>
    </source>
</evidence>
<proteinExistence type="predicted"/>
<feature type="transmembrane region" description="Helical" evidence="2">
    <location>
        <begin position="445"/>
        <end position="476"/>
    </location>
</feature>
<gene>
    <name evidence="3" type="ORF">EBH_0074220</name>
</gene>
<sequence length="540" mass="59192">MSTDDLIRNFFKFLPPGQLIHGNNEKPFQTSFVELTPEETAPADTEPSPPADDQPEEPRPLRTIHFASDAKHILAYIIRSVYSHFRGPTCQQIAKQMDGAGRFLLRNNSKAAVMEPLLVYSLIQGNAESAFKFEKARSSLEYISDYATQTLHTGANKSLRPGIYDPVLLVSYFDLAKSGYTNDVKILEKYLDKPVDERVVASMLFGNSLANPVTHKKVTEVGRAVGVDEELLQRVVERIGFLAVDSSDAVSVLMPDAPKVAAFLRGVSFFVFENVFKQNGPYVMPGLPCGGNLTGSMLETFTGKNLGKKYLVYKYTQPLQGSPILPESVWTPDPESQVARSLKESQPAEADYLYRHLPRVCVRASLFKKCAKKPPSDTRTNEQRLCHFINTHQSFFFEVDGGGVNTLRRSMQKGRLSRGRLSRMGSALKRSVQAIRRFFFNKTSVALVLGVGVGALCAASGLAGILGGSVCAVGAVETTSFFRTFFAVTPFGAKPSIPLSLGTFLASEFDRNLDIASTMLGVPLINHTHAANMGEAAVAE</sequence>
<keyword evidence="2" id="KW-1133">Transmembrane helix</keyword>
<feature type="region of interest" description="Disordered" evidence="1">
    <location>
        <begin position="37"/>
        <end position="59"/>
    </location>
</feature>
<reference evidence="3" key="2">
    <citation type="submission" date="2013-10" db="EMBL/GenBank/DDBJ databases">
        <authorList>
            <person name="Aslett M."/>
        </authorList>
    </citation>
    <scope>NUCLEOTIDE SEQUENCE [LARGE SCALE GENOMIC DNA]</scope>
    <source>
        <strain evidence="3">Houghton</strain>
    </source>
</reference>
<dbReference type="EMBL" id="HG713575">
    <property type="protein sequence ID" value="CDJ54050.1"/>
    <property type="molecule type" value="Genomic_DNA"/>
</dbReference>
<dbReference type="VEuPathDB" id="ToxoDB:EBH_0074220"/>
<evidence type="ECO:0000313" key="4">
    <source>
        <dbReference type="Proteomes" id="UP000030750"/>
    </source>
</evidence>
<name>U6M1W6_9EIME</name>
<reference evidence="3" key="1">
    <citation type="submission" date="2013-10" db="EMBL/GenBank/DDBJ databases">
        <title>Genomic analysis of the causative agents of coccidiosis in chickens.</title>
        <authorList>
            <person name="Reid A.J."/>
            <person name="Blake D."/>
            <person name="Billington K."/>
            <person name="Browne H."/>
            <person name="Dunn M."/>
            <person name="Hung S."/>
            <person name="Kawahara F."/>
            <person name="Miranda-Saavedra D."/>
            <person name="Mourier T."/>
            <person name="Nagra H."/>
            <person name="Otto T.D."/>
            <person name="Rawlings N."/>
            <person name="Sanchez A."/>
            <person name="Sanders M."/>
            <person name="Subramaniam C."/>
            <person name="Tay Y."/>
            <person name="Dear P."/>
            <person name="Doerig C."/>
            <person name="Gruber A."/>
            <person name="Parkinson J."/>
            <person name="Shirley M."/>
            <person name="Wan K.L."/>
            <person name="Berriman M."/>
            <person name="Tomley F."/>
            <person name="Pain A."/>
        </authorList>
    </citation>
    <scope>NUCLEOTIDE SEQUENCE [LARGE SCALE GENOMIC DNA]</scope>
    <source>
        <strain evidence="3">Houghton</strain>
    </source>
</reference>
<dbReference type="AlphaFoldDB" id="U6M1W6"/>
<dbReference type="Proteomes" id="UP000030750">
    <property type="component" value="Unassembled WGS sequence"/>
</dbReference>